<protein>
    <submittedName>
        <fullName evidence="1">Uncharacterized protein</fullName>
    </submittedName>
</protein>
<reference evidence="2" key="1">
    <citation type="journal article" date="2012" name="J. Bacteriol.">
        <title>Genome sequence of the haloalkaliphilic methanotrophic bacterium Methylomicrobium alcaliphilum 20Z.</title>
        <authorList>
            <person name="Vuilleumier S."/>
            <person name="Khmelenina V.N."/>
            <person name="Bringel F."/>
            <person name="Reshetnikov A.S."/>
            <person name="Lajus A."/>
            <person name="Mangenot S."/>
            <person name="Rouy Z."/>
            <person name="Op den Camp H.J."/>
            <person name="Jetten M.S."/>
            <person name="Dispirito A.A."/>
            <person name="Dunfield P."/>
            <person name="Klotz M.G."/>
            <person name="Semrau J.D."/>
            <person name="Stein L.Y."/>
            <person name="Barbe V."/>
            <person name="Medigue C."/>
            <person name="Trotsenko Y.A."/>
            <person name="Kalyuzhnaya M.G."/>
        </authorList>
    </citation>
    <scope>NUCLEOTIDE SEQUENCE [LARGE SCALE GENOMIC DNA]</scope>
    <source>
        <strain evidence="2">DSM 19304 / NCIMB 14124 / VKM B-2133 / 20Z</strain>
    </source>
</reference>
<dbReference type="KEGG" id="mah:MEALZ_2331"/>
<gene>
    <name evidence="1" type="ordered locus">MEALZ_2331</name>
</gene>
<dbReference type="Proteomes" id="UP000008315">
    <property type="component" value="Chromosome"/>
</dbReference>
<dbReference type="EMBL" id="FO082060">
    <property type="protein sequence ID" value="CCE24012.1"/>
    <property type="molecule type" value="Genomic_DNA"/>
</dbReference>
<proteinExistence type="predicted"/>
<dbReference type="AlphaFoldDB" id="G4SUV3"/>
<dbReference type="STRING" id="1091494.MEALZ_2331"/>
<evidence type="ECO:0000313" key="2">
    <source>
        <dbReference type="Proteomes" id="UP000008315"/>
    </source>
</evidence>
<keyword evidence="2" id="KW-1185">Reference proteome</keyword>
<name>G4SUV3_META2</name>
<dbReference type="HOGENOM" id="CLU_3081647_0_0_6"/>
<dbReference type="PATRIC" id="fig|271065.3.peg.2395"/>
<evidence type="ECO:0000313" key="1">
    <source>
        <dbReference type="EMBL" id="CCE24012.1"/>
    </source>
</evidence>
<accession>G4SUV3</accession>
<organism evidence="1 2">
    <name type="scientific">Methylotuvimicrobium alcaliphilum (strain DSM 19304 / NCIMB 14124 / VKM B-2133 / 20Z)</name>
    <name type="common">Methylomicrobium alcaliphilum</name>
    <dbReference type="NCBI Taxonomy" id="1091494"/>
    <lineage>
        <taxon>Bacteria</taxon>
        <taxon>Pseudomonadati</taxon>
        <taxon>Pseudomonadota</taxon>
        <taxon>Gammaproteobacteria</taxon>
        <taxon>Methylococcales</taxon>
        <taxon>Methylococcaceae</taxon>
        <taxon>Methylotuvimicrobium</taxon>
    </lineage>
</organism>
<sequence length="52" mass="5757">MFSLVLGGSLLLAVSMHKETLLSYVYNARLSNTLSVRNLLSYIFRTSNFGSA</sequence>